<name>A0A0C3PPF9_PHLG1</name>
<feature type="region of interest" description="Disordered" evidence="1">
    <location>
        <begin position="40"/>
        <end position="118"/>
    </location>
</feature>
<dbReference type="EMBL" id="KN840474">
    <property type="protein sequence ID" value="KIP08838.1"/>
    <property type="molecule type" value="Genomic_DNA"/>
</dbReference>
<feature type="compositionally biased region" description="Low complexity" evidence="1">
    <location>
        <begin position="79"/>
        <end position="103"/>
    </location>
</feature>
<dbReference type="HOGENOM" id="CLU_543560_0_0_1"/>
<feature type="non-terminal residue" evidence="2">
    <location>
        <position position="1"/>
    </location>
</feature>
<dbReference type="Proteomes" id="UP000053257">
    <property type="component" value="Unassembled WGS sequence"/>
</dbReference>
<evidence type="ECO:0000313" key="3">
    <source>
        <dbReference type="Proteomes" id="UP000053257"/>
    </source>
</evidence>
<dbReference type="AlphaFoldDB" id="A0A0C3PPF9"/>
<accession>A0A0C3PPF9</accession>
<sequence length="502" mass="54977">YDSWLASVMRTTPSRLSVEANSIRVERTKRPAISGQATWAFKKDLEDETEDGTMPSPKSGRGLRSRGVNTPPSDRTLRSKTSASAGTPSAKTTATSATETGSPMIAKNSTPKSRDTSLTLTSTTLRMFDHRDSASRSPLSDLTSLIASGSQYSTAATLEQSRMEDSLHAAANDLVVTGTNDMDVIHSTASRVKKAWIAAGSLVLGEAIERNEDFADKYFILKTDSSGSGPVALNLNNTTPSGLEVILLAMQGRLREVKDLYPNGLPIDVVVEVLHIGVKLEVRSLVDIEEDIYKAWIDDAPIFHYSLAYTLRWPRGMQIAARICAARGIGAFEAKQAEALYPLRSPHAVTMLLKFVNKTLEQVSSIVEIRRTPTDVSLHMPWCTDSDFCFMNCRHSEGRLVAVHLAQSKTVHVGPWFKDWMVCLLTQVGVSPSEDLLVDGTLLGKFLVEAHDHCRHHECVVRQLDDAKRFIALLAAKVKSIRESVVLELDLPEPAAAPKVAL</sequence>
<evidence type="ECO:0000256" key="1">
    <source>
        <dbReference type="SAM" id="MobiDB-lite"/>
    </source>
</evidence>
<organism evidence="2 3">
    <name type="scientific">Phlebiopsis gigantea (strain 11061_1 CR5-6)</name>
    <name type="common">White-rot fungus</name>
    <name type="synonym">Peniophora gigantea</name>
    <dbReference type="NCBI Taxonomy" id="745531"/>
    <lineage>
        <taxon>Eukaryota</taxon>
        <taxon>Fungi</taxon>
        <taxon>Dikarya</taxon>
        <taxon>Basidiomycota</taxon>
        <taxon>Agaricomycotina</taxon>
        <taxon>Agaricomycetes</taxon>
        <taxon>Polyporales</taxon>
        <taxon>Phanerochaetaceae</taxon>
        <taxon>Phlebiopsis</taxon>
    </lineage>
</organism>
<evidence type="ECO:0000313" key="2">
    <source>
        <dbReference type="EMBL" id="KIP08838.1"/>
    </source>
</evidence>
<reference evidence="2 3" key="1">
    <citation type="journal article" date="2014" name="PLoS Genet.">
        <title>Analysis of the Phlebiopsis gigantea genome, transcriptome and secretome provides insight into its pioneer colonization strategies of wood.</title>
        <authorList>
            <person name="Hori C."/>
            <person name="Ishida T."/>
            <person name="Igarashi K."/>
            <person name="Samejima M."/>
            <person name="Suzuki H."/>
            <person name="Master E."/>
            <person name="Ferreira P."/>
            <person name="Ruiz-Duenas F.J."/>
            <person name="Held B."/>
            <person name="Canessa P."/>
            <person name="Larrondo L.F."/>
            <person name="Schmoll M."/>
            <person name="Druzhinina I.S."/>
            <person name="Kubicek C.P."/>
            <person name="Gaskell J.A."/>
            <person name="Kersten P."/>
            <person name="St John F."/>
            <person name="Glasner J."/>
            <person name="Sabat G."/>
            <person name="Splinter BonDurant S."/>
            <person name="Syed K."/>
            <person name="Yadav J."/>
            <person name="Mgbeahuruike A.C."/>
            <person name="Kovalchuk A."/>
            <person name="Asiegbu F.O."/>
            <person name="Lackner G."/>
            <person name="Hoffmeister D."/>
            <person name="Rencoret J."/>
            <person name="Gutierrez A."/>
            <person name="Sun H."/>
            <person name="Lindquist E."/>
            <person name="Barry K."/>
            <person name="Riley R."/>
            <person name="Grigoriev I.V."/>
            <person name="Henrissat B."/>
            <person name="Kues U."/>
            <person name="Berka R.M."/>
            <person name="Martinez A.T."/>
            <person name="Covert S.F."/>
            <person name="Blanchette R.A."/>
            <person name="Cullen D."/>
        </authorList>
    </citation>
    <scope>NUCLEOTIDE SEQUENCE [LARGE SCALE GENOMIC DNA]</scope>
    <source>
        <strain evidence="2 3">11061_1 CR5-6</strain>
    </source>
</reference>
<gene>
    <name evidence="2" type="ORF">PHLGIDRAFT_12396</name>
</gene>
<keyword evidence="3" id="KW-1185">Reference proteome</keyword>
<protein>
    <submittedName>
        <fullName evidence="2">Uncharacterized protein</fullName>
    </submittedName>
</protein>
<proteinExistence type="predicted"/>